<organism evidence="1 2">
    <name type="scientific">Ambrosiozyma monospora</name>
    <name type="common">Yeast</name>
    <name type="synonym">Endomycopsis monosporus</name>
    <dbReference type="NCBI Taxonomy" id="43982"/>
    <lineage>
        <taxon>Eukaryota</taxon>
        <taxon>Fungi</taxon>
        <taxon>Dikarya</taxon>
        <taxon>Ascomycota</taxon>
        <taxon>Saccharomycotina</taxon>
        <taxon>Pichiomycetes</taxon>
        <taxon>Pichiales</taxon>
        <taxon>Pichiaceae</taxon>
        <taxon>Ambrosiozyma</taxon>
    </lineage>
</organism>
<reference evidence="1" key="1">
    <citation type="submission" date="2023-04" db="EMBL/GenBank/DDBJ databases">
        <title>Ambrosiozyma monospora NBRC 10751.</title>
        <authorList>
            <person name="Ichikawa N."/>
            <person name="Sato H."/>
            <person name="Tonouchi N."/>
        </authorList>
    </citation>
    <scope>NUCLEOTIDE SEQUENCE</scope>
    <source>
        <strain evidence="1">NBRC 10751</strain>
    </source>
</reference>
<evidence type="ECO:0000313" key="2">
    <source>
        <dbReference type="Proteomes" id="UP001165064"/>
    </source>
</evidence>
<name>A0ACB5T2E2_AMBMO</name>
<keyword evidence="2" id="KW-1185">Reference proteome</keyword>
<dbReference type="EMBL" id="BSXS01002279">
    <property type="protein sequence ID" value="GME78672.1"/>
    <property type="molecule type" value="Genomic_DNA"/>
</dbReference>
<accession>A0ACB5T2E2</accession>
<evidence type="ECO:0000313" key="1">
    <source>
        <dbReference type="EMBL" id="GME78672.1"/>
    </source>
</evidence>
<dbReference type="Proteomes" id="UP001165064">
    <property type="component" value="Unassembled WGS sequence"/>
</dbReference>
<gene>
    <name evidence="1" type="ORF">Amon02_000355500</name>
</gene>
<sequence>MNRSMSSQKRKRKPADLPTLRRGRAVVSQPLQDPSRQSINYITGSSGNSSPNRSKPGLGISSPFSKRLSSPFAPKNAPRSAPIGSTIADDDGDLGDERFLRHEPVQFHVKFHDQSTWQHDVILDPSLVPGARIGDVGEIESLQSSSRKIYFTFRKFTPPPNKLSPNSLVNNNRMPSRMNYISILSGDIPRLLNLELRSAVLVRLKKKEIVEADVVEVYVKDLHLSRGDMWNMSAELQRCCLHRTERLQFKEGAVRGVVRRIYRNGTKVFSAYVGENTKIVYRSESARFIIFIQASAEMWHFEESGQQMFHKFVNSLFPKIFQKWKESGTNHLITIVLFTSVDPEEENISKYKAGETPPNRQNYYRVVVDQVSILLWEEIMAALRLEFTNFKKEILLSSNMPSAGFQSIQGAFLPAVKGNLFEAINLGMSLVSDDFSDPDLRHTTNHFIIISPGSGLFDVDYSLLSASIARCSFIKIHGW</sequence>
<proteinExistence type="predicted"/>
<protein>
    <submittedName>
        <fullName evidence="1">Unnamed protein product</fullName>
    </submittedName>
</protein>
<comment type="caution">
    <text evidence="1">The sequence shown here is derived from an EMBL/GenBank/DDBJ whole genome shotgun (WGS) entry which is preliminary data.</text>
</comment>